<dbReference type="Gene3D" id="3.90.1150.10">
    <property type="entry name" value="Aspartate Aminotransferase, domain 1"/>
    <property type="match status" value="1"/>
</dbReference>
<dbReference type="EMBL" id="FQUX01000012">
    <property type="protein sequence ID" value="SHG09219.1"/>
    <property type="molecule type" value="Genomic_DNA"/>
</dbReference>
<evidence type="ECO:0000313" key="4">
    <source>
        <dbReference type="Proteomes" id="UP000184406"/>
    </source>
</evidence>
<dbReference type="Proteomes" id="UP000184406">
    <property type="component" value="Unassembled WGS sequence"/>
</dbReference>
<dbReference type="InterPro" id="IPR015421">
    <property type="entry name" value="PyrdxlP-dep_Trfase_major"/>
</dbReference>
<dbReference type="SUPFAM" id="SSF53383">
    <property type="entry name" value="PLP-dependent transferases"/>
    <property type="match status" value="1"/>
</dbReference>
<feature type="domain" description="Aminotransferase class V" evidence="2">
    <location>
        <begin position="46"/>
        <end position="352"/>
    </location>
</feature>
<gene>
    <name evidence="3" type="ORF">SAMN03080594_11295</name>
</gene>
<dbReference type="InterPro" id="IPR015424">
    <property type="entry name" value="PyrdxlP-dep_Trfase"/>
</dbReference>
<reference evidence="4" key="1">
    <citation type="submission" date="2016-11" db="EMBL/GenBank/DDBJ databases">
        <authorList>
            <person name="Varghese N."/>
            <person name="Submissions S."/>
        </authorList>
    </citation>
    <scope>NUCLEOTIDE SEQUENCE [LARGE SCALE GENOMIC DNA]</scope>
    <source>
        <strain evidence="4">DSM 17539</strain>
    </source>
</reference>
<keyword evidence="3" id="KW-0456">Lyase</keyword>
<organism evidence="3 4">
    <name type="scientific">Arenibacter palladensis</name>
    <dbReference type="NCBI Taxonomy" id="237373"/>
    <lineage>
        <taxon>Bacteria</taxon>
        <taxon>Pseudomonadati</taxon>
        <taxon>Bacteroidota</taxon>
        <taxon>Flavobacteriia</taxon>
        <taxon>Flavobacteriales</taxon>
        <taxon>Flavobacteriaceae</taxon>
        <taxon>Arenibacter</taxon>
    </lineage>
</organism>
<dbReference type="PANTHER" id="PTHR43586">
    <property type="entry name" value="CYSTEINE DESULFURASE"/>
    <property type="match status" value="1"/>
</dbReference>
<dbReference type="Pfam" id="PF00266">
    <property type="entry name" value="Aminotran_5"/>
    <property type="match status" value="1"/>
</dbReference>
<sequence>MQKIIKQFPVLSQYTYVNTATSGLLYDGLLDWRQEHDLDFLIGGSKMKMKGHLLISETRNSIGKFFGCKANNVALVPNFSIGLNLLLEGMEATRNVLLLEGDYPSVNWPFETRECVTYYLKVTDALEENIYDRIKKDNINVLALSLVQWLNGIKVDLEFLRNLKKDFPDLVIIADGTQFLGTEVFNFEDSGIDVLGASSYKWLLGGYGNGFLMFAEDTHSKFKCRSTGFNAADGDMEAKEKISFAKQFEPGHLDTFNFGSLNYSLGFLSDIGMDNIAEQIKKLSIKAKGELENLGMLEEFVVKRKEHSSIFNIPGDKELYAKLMEHDVVCAQRGNGIRLSFHFYNTENEIDKIMGILKRS</sequence>
<evidence type="ECO:0000256" key="1">
    <source>
        <dbReference type="ARBA" id="ARBA00022898"/>
    </source>
</evidence>
<keyword evidence="4" id="KW-1185">Reference proteome</keyword>
<evidence type="ECO:0000259" key="2">
    <source>
        <dbReference type="Pfam" id="PF00266"/>
    </source>
</evidence>
<keyword evidence="1" id="KW-0663">Pyridoxal phosphate</keyword>
<protein>
    <submittedName>
        <fullName evidence="3">Selenocysteine lyase/Cysteine desulfurase</fullName>
    </submittedName>
</protein>
<dbReference type="InterPro" id="IPR000192">
    <property type="entry name" value="Aminotrans_V_dom"/>
</dbReference>
<name>A0A1M5GZN7_9FLAO</name>
<dbReference type="OrthoDB" id="513408at2"/>
<dbReference type="GO" id="GO:0016829">
    <property type="term" value="F:lyase activity"/>
    <property type="evidence" value="ECO:0007669"/>
    <property type="project" value="UniProtKB-KW"/>
</dbReference>
<dbReference type="InterPro" id="IPR015422">
    <property type="entry name" value="PyrdxlP-dep_Trfase_small"/>
</dbReference>
<dbReference type="PANTHER" id="PTHR43586:SF15">
    <property type="entry name" value="BLR3095 PROTEIN"/>
    <property type="match status" value="1"/>
</dbReference>
<dbReference type="AlphaFoldDB" id="A0A1M5GZN7"/>
<proteinExistence type="predicted"/>
<dbReference type="Gene3D" id="3.40.640.10">
    <property type="entry name" value="Type I PLP-dependent aspartate aminotransferase-like (Major domain)"/>
    <property type="match status" value="1"/>
</dbReference>
<accession>A0A1M5GZN7</accession>
<dbReference type="RefSeq" id="WP_072865455.1">
    <property type="nucleotide sequence ID" value="NZ_FQUX01000012.1"/>
</dbReference>
<evidence type="ECO:0000313" key="3">
    <source>
        <dbReference type="EMBL" id="SHG09219.1"/>
    </source>
</evidence>